<comment type="caution">
    <text evidence="2">The sequence shown here is derived from an EMBL/GenBank/DDBJ whole genome shotgun (WGS) entry which is preliminary data.</text>
</comment>
<feature type="region of interest" description="Disordered" evidence="1">
    <location>
        <begin position="662"/>
        <end position="712"/>
    </location>
</feature>
<accession>A0A9P7SMT1</accession>
<evidence type="ECO:0000313" key="2">
    <source>
        <dbReference type="EMBL" id="KAG5958814.1"/>
    </source>
</evidence>
<feature type="compositionally biased region" description="Polar residues" evidence="1">
    <location>
        <begin position="326"/>
        <end position="339"/>
    </location>
</feature>
<reference evidence="2" key="1">
    <citation type="journal article" date="2020" name="bioRxiv">
        <title>Whole genome comparisons of ergot fungi reveals the divergence and evolution of species within the genus Claviceps are the result of varying mechanisms driving genome evolution and host range expansion.</title>
        <authorList>
            <person name="Wyka S.A."/>
            <person name="Mondo S.J."/>
            <person name="Liu M."/>
            <person name="Dettman J."/>
            <person name="Nalam V."/>
            <person name="Broders K.D."/>
        </authorList>
    </citation>
    <scope>NUCLEOTIDE SEQUENCE</scope>
    <source>
        <strain evidence="2">CCC 1102</strain>
    </source>
</reference>
<gene>
    <name evidence="2" type="ORF">E4U56_005317</name>
</gene>
<evidence type="ECO:0000313" key="3">
    <source>
        <dbReference type="Proteomes" id="UP000784919"/>
    </source>
</evidence>
<feature type="compositionally biased region" description="Basic and acidic residues" evidence="1">
    <location>
        <begin position="828"/>
        <end position="851"/>
    </location>
</feature>
<feature type="compositionally biased region" description="Polar residues" evidence="1">
    <location>
        <begin position="1056"/>
        <end position="1082"/>
    </location>
</feature>
<feature type="compositionally biased region" description="Polar residues" evidence="1">
    <location>
        <begin position="1138"/>
        <end position="1151"/>
    </location>
</feature>
<feature type="compositionally biased region" description="Polar residues" evidence="1">
    <location>
        <begin position="1095"/>
        <end position="1106"/>
    </location>
</feature>
<feature type="compositionally biased region" description="Low complexity" evidence="1">
    <location>
        <begin position="90"/>
        <end position="105"/>
    </location>
</feature>
<feature type="region of interest" description="Disordered" evidence="1">
    <location>
        <begin position="400"/>
        <end position="624"/>
    </location>
</feature>
<sequence>MAGLDGRVMHGYLLALANAAPTSTKRIPSNGPLTRETANPNAATAAAAVFMSRRDSTSSLSSAAAAAALRARPMTPTNVAEVQSKRASRRSSSVNISSGSVGGRRPLTRTPSVGPMMERTFRTPSPGRSPAPREHVPPIPAIPSVDQILANSQTNRQIKGSKKVAVQTQPFRTASQKLKDGGQASWFAAATASDAKPRADRAAIYSPTYVSESRPGSVSPSINFSYPRARALSPASSSSSLAEHTLVYDPNSRRMVPRSEFANHFQDSDRHGVDDGAEKSRKKKKSTALDKTGSHLSQGTVNGRTRAPVLDEVAEEDRGLQFDPEPNTSPALTRTSSVVSAGDMTPPEHTVPKKKKSKSKKKKQQQSSASEQTGAVFEDQKLMEKAAIVERPLLVKKPSVVKEEPQLEEAEVQKELAASGIAPESSRTPQPINRTPENTAGKKNRRIRVQSESPARSAHFRKSSVDQLIVKHVPPARSVSPRKSAMKLGAFPRGVSPSDDGSEASGGRAFGHHDNDEAAPTRKKSVRVSWDDTSTVIVGEAARPQDVESTAYPSPQAKKPWHSVVSKLGRKESITIAEDETMTPRPALPLFGSIREKKAKEPEERPLVRPHDHHTSTAAAAVGQSTDAMVGADLSQDLASRNAANISKYREPLAVVLPSIERKKDQRAMAESSDDDFDTDATTDLEDGTEPTVVARSSQITDVGPVTSRPDMMKLSEADEVVPTISISHPSPCVATSSSDASLAGSSSTVQSIFWDKTRDDDDESDESELSTPIRPEETVAAGASMANIEEEEEEETPADRFSDAHETSGAIDGDGFLSLDAVIESPTIKEDGKNEIAESPEKEKANKEDSAQPGMGTTEKADMSCPDDWENAKAYWKSLTIDKRRQLEIEALSETGEVAGARKRPAHAGTVVTAPALSTERSYQIPPGTRWVGKDNTDDDDDDDDEDGDDEELLERNADAIERSGRASSFATQAKGVSGASKSKKRTSMRQSLRQDPPGPSPPADTSSERPRGIKKSMRTRAASNDSTARRRTADTSTPRSSSAYPTAAARQSLRAGQSNGDTLQSTPSSRRPASYQQPSTRGLAKGHKHNMSSDDLTTLATSRPTLRRRGSDDSQSSFKRRRSVSVSADSRHFRTSMRSSLHEASSPLSPSKRFSLRSLSPTGSLPPGGASSSGGPGRMRQSLRDRTTSPESRFSIGSFKKRPAGIGLGRNSKRGSRFADSSDEEDNGTSLFHSRFSDSSDDEDPAPLPKSSGLPKSLRKGNSSTHNLRNHSVVSLDLSDDDDIVQQARRSGILPGHGTLEPLPQNDKSRPAARRGSIMSILRLKKGTSDKMPMETGETATGQIPARRPEDLAQLRSHSFHPSGPSWPLHDGEGTNAENGRPKSPSRPSTAGGTPAGSKRISFFGRRARADTDEPVPSIPAEHSEADKDSQQLQQAKKKKFSALRKIFGIHD</sequence>
<protein>
    <submittedName>
        <fullName evidence="2">Uncharacterized protein</fullName>
    </submittedName>
</protein>
<feature type="compositionally biased region" description="Low complexity" evidence="1">
    <location>
        <begin position="1158"/>
        <end position="1172"/>
    </location>
</feature>
<feature type="compositionally biased region" description="Basic and acidic residues" evidence="1">
    <location>
        <begin position="955"/>
        <end position="966"/>
    </location>
</feature>
<dbReference type="EMBL" id="SRPS01000370">
    <property type="protein sequence ID" value="KAG5958814.1"/>
    <property type="molecule type" value="Genomic_DNA"/>
</dbReference>
<proteinExistence type="predicted"/>
<feature type="compositionally biased region" description="Basic and acidic residues" evidence="1">
    <location>
        <begin position="798"/>
        <end position="807"/>
    </location>
</feature>
<feature type="compositionally biased region" description="Basic and acidic residues" evidence="1">
    <location>
        <begin position="266"/>
        <end position="279"/>
    </location>
</feature>
<feature type="compositionally biased region" description="Basic and acidic residues" evidence="1">
    <location>
        <begin position="511"/>
        <end position="520"/>
    </location>
</feature>
<feature type="compositionally biased region" description="Low complexity" evidence="1">
    <location>
        <begin position="735"/>
        <end position="748"/>
    </location>
</feature>
<feature type="region of interest" description="Disordered" evidence="1">
    <location>
        <begin position="261"/>
        <end position="380"/>
    </location>
</feature>
<feature type="compositionally biased region" description="Low complexity" evidence="1">
    <location>
        <begin position="1036"/>
        <end position="1045"/>
    </location>
</feature>
<dbReference type="OrthoDB" id="5423926at2759"/>
<feature type="region of interest" description="Disordered" evidence="1">
    <location>
        <begin position="898"/>
        <end position="1440"/>
    </location>
</feature>
<feature type="compositionally biased region" description="Polar residues" evidence="1">
    <location>
        <begin position="294"/>
        <end position="303"/>
    </location>
</feature>
<name>A0A9P7SMT1_9HYPO</name>
<feature type="compositionally biased region" description="Acidic residues" evidence="1">
    <location>
        <begin position="938"/>
        <end position="954"/>
    </location>
</feature>
<evidence type="ECO:0000256" key="1">
    <source>
        <dbReference type="SAM" id="MobiDB-lite"/>
    </source>
</evidence>
<feature type="region of interest" description="Disordered" evidence="1">
    <location>
        <begin position="727"/>
        <end position="867"/>
    </location>
</feature>
<feature type="compositionally biased region" description="Basic residues" evidence="1">
    <location>
        <begin position="352"/>
        <end position="364"/>
    </location>
</feature>
<dbReference type="Proteomes" id="UP000784919">
    <property type="component" value="Unassembled WGS sequence"/>
</dbReference>
<organism evidence="2 3">
    <name type="scientific">Claviceps arundinis</name>
    <dbReference type="NCBI Taxonomy" id="1623583"/>
    <lineage>
        <taxon>Eukaryota</taxon>
        <taxon>Fungi</taxon>
        <taxon>Dikarya</taxon>
        <taxon>Ascomycota</taxon>
        <taxon>Pezizomycotina</taxon>
        <taxon>Sordariomycetes</taxon>
        <taxon>Hypocreomycetidae</taxon>
        <taxon>Hypocreales</taxon>
        <taxon>Clavicipitaceae</taxon>
        <taxon>Claviceps</taxon>
    </lineage>
</organism>
<feature type="region of interest" description="Disordered" evidence="1">
    <location>
        <begin position="75"/>
        <end position="133"/>
    </location>
</feature>
<feature type="compositionally biased region" description="Basic and acidic residues" evidence="1">
    <location>
        <begin position="594"/>
        <end position="615"/>
    </location>
</feature>
<feature type="compositionally biased region" description="Polar residues" evidence="1">
    <location>
        <begin position="425"/>
        <end position="438"/>
    </location>
</feature>
<feature type="compositionally biased region" description="Acidic residues" evidence="1">
    <location>
        <begin position="672"/>
        <end position="689"/>
    </location>
</feature>